<dbReference type="AlphaFoldDB" id="A0A6J6BBJ7"/>
<protein>
    <submittedName>
        <fullName evidence="2">Unannotated protein</fullName>
    </submittedName>
</protein>
<name>A0A6J6BBJ7_9ZZZZ</name>
<sequence length="398" mass="43010">MAPIETKRNRFTDSEAILRVISKKWWIVPLTMLLGLTLMFLQESDLQTSPRYFSLTKTYEPLDEAGPLSIVGLDPSLIKPFPSEENQLAILLNNESQKEVLAKIKGEVDVSVTRSEPNFSLTSSQGAEGKNQFSFVSYGSSSYSFACVETDPINCDSAIDAFVAKLVSIRTKATKAGLQNSITLIDSLLSSPEDISIAAVKKLALQRLALNKSIELVTGEVKLIGVSQYSGGAEVTSVNRSTYLFGLLIGFVLGCLILLQLIFSDGKIRGAKQLVNLIGYKQFLGELSAKNQSISLQHLAAAIQATHPIKKATVLRLVAIGSEADNEQTKKSLAKVLSCKIILAGQLKSLNAKSLAPTSDSPVILLAKKHRSESSELQNSWTVVEKSGNNILGVILVG</sequence>
<organism evidence="2">
    <name type="scientific">freshwater metagenome</name>
    <dbReference type="NCBI Taxonomy" id="449393"/>
    <lineage>
        <taxon>unclassified sequences</taxon>
        <taxon>metagenomes</taxon>
        <taxon>ecological metagenomes</taxon>
    </lineage>
</organism>
<proteinExistence type="predicted"/>
<gene>
    <name evidence="2" type="ORF">UFOPK1353_00693</name>
</gene>
<keyword evidence="1" id="KW-0812">Transmembrane</keyword>
<evidence type="ECO:0000256" key="1">
    <source>
        <dbReference type="SAM" id="Phobius"/>
    </source>
</evidence>
<keyword evidence="1" id="KW-0472">Membrane</keyword>
<accession>A0A6J6BBJ7</accession>
<feature type="transmembrane region" description="Helical" evidence="1">
    <location>
        <begin position="243"/>
        <end position="263"/>
    </location>
</feature>
<keyword evidence="1" id="KW-1133">Transmembrane helix</keyword>
<evidence type="ECO:0000313" key="2">
    <source>
        <dbReference type="EMBL" id="CAB4536520.1"/>
    </source>
</evidence>
<dbReference type="EMBL" id="CAEZSE010000102">
    <property type="protein sequence ID" value="CAB4536520.1"/>
    <property type="molecule type" value="Genomic_DNA"/>
</dbReference>
<reference evidence="2" key="1">
    <citation type="submission" date="2020-05" db="EMBL/GenBank/DDBJ databases">
        <authorList>
            <person name="Chiriac C."/>
            <person name="Salcher M."/>
            <person name="Ghai R."/>
            <person name="Kavagutti S V."/>
        </authorList>
    </citation>
    <scope>NUCLEOTIDE SEQUENCE</scope>
</reference>